<evidence type="ECO:0000256" key="2">
    <source>
        <dbReference type="ARBA" id="ARBA00022559"/>
    </source>
</evidence>
<proteinExistence type="inferred from homology"/>
<dbReference type="EMBL" id="JNBS01001812">
    <property type="protein sequence ID" value="OQR99418.1"/>
    <property type="molecule type" value="Genomic_DNA"/>
</dbReference>
<dbReference type="InterPro" id="IPR000889">
    <property type="entry name" value="Glutathione_peroxidase"/>
</dbReference>
<evidence type="ECO:0000256" key="1">
    <source>
        <dbReference type="ARBA" id="ARBA00006926"/>
    </source>
</evidence>
<comment type="caution">
    <text evidence="4">The sequence shown here is derived from an EMBL/GenBank/DDBJ whole genome shotgun (WGS) entry which is preliminary data.</text>
</comment>
<dbReference type="OrthoDB" id="446890at2759"/>
<gene>
    <name evidence="4" type="ORF">THRCLA_21845</name>
</gene>
<evidence type="ECO:0000313" key="4">
    <source>
        <dbReference type="EMBL" id="OQR99418.1"/>
    </source>
</evidence>
<keyword evidence="5" id="KW-1185">Reference proteome</keyword>
<comment type="similarity">
    <text evidence="1">Belongs to the glutathione peroxidase family.</text>
</comment>
<dbReference type="GO" id="GO:0004601">
    <property type="term" value="F:peroxidase activity"/>
    <property type="evidence" value="ECO:0007669"/>
    <property type="project" value="UniProtKB-KW"/>
</dbReference>
<protein>
    <submittedName>
        <fullName evidence="4">Glutathione peroxidase 1</fullName>
    </submittedName>
</protein>
<evidence type="ECO:0000256" key="3">
    <source>
        <dbReference type="ARBA" id="ARBA00023002"/>
    </source>
</evidence>
<dbReference type="PANTHER" id="PTHR11592">
    <property type="entry name" value="GLUTATHIONE PEROXIDASE"/>
    <property type="match status" value="1"/>
</dbReference>
<dbReference type="PROSITE" id="PS51355">
    <property type="entry name" value="GLUTATHIONE_PEROXID_3"/>
    <property type="match status" value="1"/>
</dbReference>
<sequence>MLLDDTDPSLNSTTLNWLNSIDDIELKGYPGTNEEILAFAQDFGATFPIFEKADVNGPRTQPVFAYLKKSLPGTFGTQVIKWNFTKFLVDRDGQPYKRFGPQTAPIKLLGDIYKLLGEE</sequence>
<name>A0A1V9ZN55_9STRA</name>
<dbReference type="Proteomes" id="UP000243217">
    <property type="component" value="Unassembled WGS sequence"/>
</dbReference>
<dbReference type="InterPro" id="IPR036249">
    <property type="entry name" value="Thioredoxin-like_sf"/>
</dbReference>
<dbReference type="GO" id="GO:0006979">
    <property type="term" value="P:response to oxidative stress"/>
    <property type="evidence" value="ECO:0007669"/>
    <property type="project" value="InterPro"/>
</dbReference>
<dbReference type="Pfam" id="PF00255">
    <property type="entry name" value="GSHPx"/>
    <property type="match status" value="1"/>
</dbReference>
<dbReference type="AlphaFoldDB" id="A0A1V9ZN55"/>
<organism evidence="4 5">
    <name type="scientific">Thraustotheca clavata</name>
    <dbReference type="NCBI Taxonomy" id="74557"/>
    <lineage>
        <taxon>Eukaryota</taxon>
        <taxon>Sar</taxon>
        <taxon>Stramenopiles</taxon>
        <taxon>Oomycota</taxon>
        <taxon>Saprolegniomycetes</taxon>
        <taxon>Saprolegniales</taxon>
        <taxon>Achlyaceae</taxon>
        <taxon>Thraustotheca</taxon>
    </lineage>
</organism>
<evidence type="ECO:0000313" key="5">
    <source>
        <dbReference type="Proteomes" id="UP000243217"/>
    </source>
</evidence>
<keyword evidence="2 4" id="KW-0575">Peroxidase</keyword>
<dbReference type="PANTHER" id="PTHR11592:SF78">
    <property type="entry name" value="GLUTATHIONE PEROXIDASE"/>
    <property type="match status" value="1"/>
</dbReference>
<accession>A0A1V9ZN55</accession>
<reference evidence="4 5" key="1">
    <citation type="journal article" date="2014" name="Genome Biol. Evol.">
        <title>The secreted proteins of Achlya hypogyna and Thraustotheca clavata identify the ancestral oomycete secretome and reveal gene acquisitions by horizontal gene transfer.</title>
        <authorList>
            <person name="Misner I."/>
            <person name="Blouin N."/>
            <person name="Leonard G."/>
            <person name="Richards T.A."/>
            <person name="Lane C.E."/>
        </authorList>
    </citation>
    <scope>NUCLEOTIDE SEQUENCE [LARGE SCALE GENOMIC DNA]</scope>
    <source>
        <strain evidence="4 5">ATCC 34112</strain>
    </source>
</reference>
<dbReference type="SUPFAM" id="SSF52833">
    <property type="entry name" value="Thioredoxin-like"/>
    <property type="match status" value="1"/>
</dbReference>
<keyword evidence="3" id="KW-0560">Oxidoreductase</keyword>
<dbReference type="Gene3D" id="3.40.30.10">
    <property type="entry name" value="Glutaredoxin"/>
    <property type="match status" value="1"/>
</dbReference>
<dbReference type="STRING" id="74557.A0A1V9ZN55"/>